<feature type="transmembrane region" description="Helical" evidence="1">
    <location>
        <begin position="128"/>
        <end position="150"/>
    </location>
</feature>
<dbReference type="Proteomes" id="UP000636458">
    <property type="component" value="Unassembled WGS sequence"/>
</dbReference>
<feature type="transmembrane region" description="Helical" evidence="1">
    <location>
        <begin position="59"/>
        <end position="77"/>
    </location>
</feature>
<dbReference type="Pfam" id="PF06197">
    <property type="entry name" value="DUF998"/>
    <property type="match status" value="1"/>
</dbReference>
<evidence type="ECO:0000256" key="1">
    <source>
        <dbReference type="SAM" id="Phobius"/>
    </source>
</evidence>
<gene>
    <name evidence="2" type="ORF">IV501_15800</name>
</gene>
<evidence type="ECO:0000313" key="2">
    <source>
        <dbReference type="EMBL" id="MBK4349093.1"/>
    </source>
</evidence>
<dbReference type="AlphaFoldDB" id="A0A934SP40"/>
<comment type="caution">
    <text evidence="2">The sequence shown here is derived from an EMBL/GenBank/DDBJ whole genome shotgun (WGS) entry which is preliminary data.</text>
</comment>
<feature type="transmembrane region" description="Helical" evidence="1">
    <location>
        <begin position="12"/>
        <end position="33"/>
    </location>
</feature>
<dbReference type="InterPro" id="IPR009339">
    <property type="entry name" value="DUF998"/>
</dbReference>
<dbReference type="RefSeq" id="WP_200557282.1">
    <property type="nucleotide sequence ID" value="NZ_JAEPES010000006.1"/>
</dbReference>
<evidence type="ECO:0000313" key="3">
    <source>
        <dbReference type="Proteomes" id="UP000636458"/>
    </source>
</evidence>
<name>A0A934SP40_9MICO</name>
<dbReference type="EMBL" id="JAEPES010000006">
    <property type="protein sequence ID" value="MBK4349093.1"/>
    <property type="molecule type" value="Genomic_DNA"/>
</dbReference>
<feature type="transmembrane region" description="Helical" evidence="1">
    <location>
        <begin position="193"/>
        <end position="212"/>
    </location>
</feature>
<proteinExistence type="predicted"/>
<keyword evidence="1" id="KW-1133">Transmembrane helix</keyword>
<reference evidence="2" key="1">
    <citation type="submission" date="2021-01" db="EMBL/GenBank/DDBJ databases">
        <title>Lacisediminihabitans sp. nov. strain G11-30, isolated from Antarctic Soil.</title>
        <authorList>
            <person name="Li J."/>
        </authorList>
    </citation>
    <scope>NUCLEOTIDE SEQUENCE</scope>
    <source>
        <strain evidence="2">G11-30</strain>
    </source>
</reference>
<keyword evidence="3" id="KW-1185">Reference proteome</keyword>
<organism evidence="2 3">
    <name type="scientific">Lacisediminihabitans changchengi</name>
    <dbReference type="NCBI Taxonomy" id="2787634"/>
    <lineage>
        <taxon>Bacteria</taxon>
        <taxon>Bacillati</taxon>
        <taxon>Actinomycetota</taxon>
        <taxon>Actinomycetes</taxon>
        <taxon>Micrococcales</taxon>
        <taxon>Microbacteriaceae</taxon>
        <taxon>Lacisediminihabitans</taxon>
    </lineage>
</organism>
<sequence length="244" mass="25620">MSRPKSRRRASYFELAATVLGILAVVAALLTIWRARLSIDHDVYVSELGAPDLPTAGDFRVALLLIVVGAALIAFAARSLRSRGRLLTAWIPAVSLWAAAGGFLVASQVTCTAGCPVPYGPDFTWQDFIHTTVAVLAFAAACWGMLQIAFVRGHRGLAIMSLVSAVLVAVVAGAGGILSLLNFQVGLGSRFELVATSIGLLWIALLGGALGARRARELWARASPALASAEPISPRSLPQKEHAG</sequence>
<feature type="transmembrane region" description="Helical" evidence="1">
    <location>
        <begin position="157"/>
        <end position="181"/>
    </location>
</feature>
<accession>A0A934SP40</accession>
<protein>
    <submittedName>
        <fullName evidence="2">DUF998 domain-containing protein</fullName>
    </submittedName>
</protein>
<feature type="transmembrane region" description="Helical" evidence="1">
    <location>
        <begin position="89"/>
        <end position="108"/>
    </location>
</feature>
<keyword evidence="1" id="KW-0812">Transmembrane</keyword>
<keyword evidence="1" id="KW-0472">Membrane</keyword>